<dbReference type="InParanoid" id="M1AKY4"/>
<accession>M1AKY4</accession>
<organism evidence="2 3">
    <name type="scientific">Solanum tuberosum</name>
    <name type="common">Potato</name>
    <dbReference type="NCBI Taxonomy" id="4113"/>
    <lineage>
        <taxon>Eukaryota</taxon>
        <taxon>Viridiplantae</taxon>
        <taxon>Streptophyta</taxon>
        <taxon>Embryophyta</taxon>
        <taxon>Tracheophyta</taxon>
        <taxon>Spermatophyta</taxon>
        <taxon>Magnoliopsida</taxon>
        <taxon>eudicotyledons</taxon>
        <taxon>Gunneridae</taxon>
        <taxon>Pentapetalae</taxon>
        <taxon>asterids</taxon>
        <taxon>lamiids</taxon>
        <taxon>Solanales</taxon>
        <taxon>Solanaceae</taxon>
        <taxon>Solanoideae</taxon>
        <taxon>Solaneae</taxon>
        <taxon>Solanum</taxon>
    </lineage>
</organism>
<evidence type="ECO:0000256" key="1">
    <source>
        <dbReference type="SAM" id="MobiDB-lite"/>
    </source>
</evidence>
<name>M1AKY4_SOLTU</name>
<evidence type="ECO:0000313" key="2">
    <source>
        <dbReference type="EnsemblPlants" id="PGSC0003DMT400025065"/>
    </source>
</evidence>
<dbReference type="HOGENOM" id="CLU_162314_0_0_1"/>
<feature type="compositionally biased region" description="Basic residues" evidence="1">
    <location>
        <begin position="1"/>
        <end position="13"/>
    </location>
</feature>
<sequence>MPPRRIVRGRPARRNVEPQEQGVPNALEMQPQENVTNVEFHEDIRMLSQVVTNQAGQQRGNHLEVDDTSRIREFLRISPPSFTCSSVTEDPENFVKEL</sequence>
<protein>
    <submittedName>
        <fullName evidence="2">Zinc knuckle family protein</fullName>
    </submittedName>
</protein>
<keyword evidence="3" id="KW-1185">Reference proteome</keyword>
<dbReference type="AlphaFoldDB" id="M1AKY4"/>
<dbReference type="EnsemblPlants" id="PGSC0003DMT400025065">
    <property type="protein sequence ID" value="PGSC0003DMT400025065"/>
    <property type="gene ID" value="PGSC0003DMG400009680"/>
</dbReference>
<feature type="region of interest" description="Disordered" evidence="1">
    <location>
        <begin position="1"/>
        <end position="27"/>
    </location>
</feature>
<dbReference type="Gramene" id="PGSC0003DMT400025065">
    <property type="protein sequence ID" value="PGSC0003DMT400025065"/>
    <property type="gene ID" value="PGSC0003DMG400009680"/>
</dbReference>
<dbReference type="Proteomes" id="UP000011115">
    <property type="component" value="Unassembled WGS sequence"/>
</dbReference>
<evidence type="ECO:0000313" key="3">
    <source>
        <dbReference type="Proteomes" id="UP000011115"/>
    </source>
</evidence>
<reference evidence="2" key="2">
    <citation type="submission" date="2015-06" db="UniProtKB">
        <authorList>
            <consortium name="EnsemblPlants"/>
        </authorList>
    </citation>
    <scope>IDENTIFICATION</scope>
    <source>
        <strain evidence="2">DM1-3 516 R44</strain>
    </source>
</reference>
<dbReference type="PaxDb" id="4113-PGSC0003DMT400025065"/>
<proteinExistence type="predicted"/>
<reference evidence="3" key="1">
    <citation type="journal article" date="2011" name="Nature">
        <title>Genome sequence and analysis of the tuber crop potato.</title>
        <authorList>
            <consortium name="The Potato Genome Sequencing Consortium"/>
        </authorList>
    </citation>
    <scope>NUCLEOTIDE SEQUENCE [LARGE SCALE GENOMIC DNA]</scope>
    <source>
        <strain evidence="3">cv. DM1-3 516 R44</strain>
    </source>
</reference>